<organism evidence="1 2">
    <name type="scientific">Pseudoalteromonas obscura</name>
    <dbReference type="NCBI Taxonomy" id="3048491"/>
    <lineage>
        <taxon>Bacteria</taxon>
        <taxon>Pseudomonadati</taxon>
        <taxon>Pseudomonadota</taxon>
        <taxon>Gammaproteobacteria</taxon>
        <taxon>Alteromonadales</taxon>
        <taxon>Pseudoalteromonadaceae</taxon>
        <taxon>Pseudoalteromonas</taxon>
    </lineage>
</organism>
<proteinExistence type="predicted"/>
<sequence length="71" mass="8081">MMSAVSYITRDGDCLDLICFRHYGRSAGMVERVLEANYGLADLGPIYPENIKIVLPDVPKPKVQREINIWE</sequence>
<evidence type="ECO:0000313" key="1">
    <source>
        <dbReference type="EMBL" id="MDK2594627.1"/>
    </source>
</evidence>
<name>A0ABT7EHU4_9GAMM</name>
<reference evidence="1 2" key="1">
    <citation type="submission" date="2023-05" db="EMBL/GenBank/DDBJ databases">
        <title>Pseudoalteromonas ardens sp. nov., Pseudoalteromonas obscura sp. nov., and Pseudoalteromonas umbrosa sp. nov., isolated from the coral Montipora capitata.</title>
        <authorList>
            <person name="Thomas E.M."/>
            <person name="Smith E.M."/>
            <person name="Papke E."/>
            <person name="Shlafstein M.D."/>
            <person name="Oline D.K."/>
            <person name="Videau P."/>
            <person name="Saw J.H."/>
            <person name="Strangman W.K."/>
            <person name="Ushijima B."/>
        </authorList>
    </citation>
    <scope>NUCLEOTIDE SEQUENCE [LARGE SCALE GENOMIC DNA]</scope>
    <source>
        <strain evidence="1 2">P94</strain>
    </source>
</reference>
<dbReference type="EMBL" id="JASJUT010000002">
    <property type="protein sequence ID" value="MDK2594627.1"/>
    <property type="molecule type" value="Genomic_DNA"/>
</dbReference>
<gene>
    <name evidence="1" type="ORF">QNM18_06030</name>
</gene>
<comment type="caution">
    <text evidence="1">The sequence shown here is derived from an EMBL/GenBank/DDBJ whole genome shotgun (WGS) entry which is preliminary data.</text>
</comment>
<accession>A0ABT7EHU4</accession>
<dbReference type="RefSeq" id="WP_155250696.1">
    <property type="nucleotide sequence ID" value="NZ_JASJUT010000002.1"/>
</dbReference>
<evidence type="ECO:0000313" key="2">
    <source>
        <dbReference type="Proteomes" id="UP001231915"/>
    </source>
</evidence>
<dbReference type="Proteomes" id="UP001231915">
    <property type="component" value="Unassembled WGS sequence"/>
</dbReference>
<dbReference type="Pfam" id="PF05489">
    <property type="entry name" value="Phage_tail_X"/>
    <property type="match status" value="1"/>
</dbReference>
<dbReference type="InterPro" id="IPR008861">
    <property type="entry name" value="GpX-like"/>
</dbReference>
<protein>
    <submittedName>
        <fullName evidence="1">Tail protein X</fullName>
    </submittedName>
</protein>
<keyword evidence="2" id="KW-1185">Reference proteome</keyword>